<dbReference type="GO" id="GO:0004190">
    <property type="term" value="F:aspartic-type endopeptidase activity"/>
    <property type="evidence" value="ECO:0007669"/>
    <property type="project" value="InterPro"/>
</dbReference>
<keyword evidence="1" id="KW-0812">Transmembrane</keyword>
<keyword evidence="1" id="KW-0472">Membrane</keyword>
<evidence type="ECO:0000256" key="1">
    <source>
        <dbReference type="SAM" id="Phobius"/>
    </source>
</evidence>
<dbReference type="Proteomes" id="UP000260812">
    <property type="component" value="Unassembled WGS sequence"/>
</dbReference>
<feature type="transmembrane region" description="Helical" evidence="1">
    <location>
        <begin position="6"/>
        <end position="25"/>
    </location>
</feature>
<dbReference type="AlphaFoldDB" id="A0A3E3HUR1"/>
<gene>
    <name evidence="2" type="ORF">DXC51_28690</name>
</gene>
<dbReference type="GO" id="GO:0006508">
    <property type="term" value="P:proteolysis"/>
    <property type="evidence" value="ECO:0007669"/>
    <property type="project" value="InterPro"/>
</dbReference>
<feature type="transmembrane region" description="Helical" evidence="1">
    <location>
        <begin position="121"/>
        <end position="138"/>
    </location>
</feature>
<dbReference type="Pfam" id="PF03419">
    <property type="entry name" value="Peptidase_U4"/>
    <property type="match status" value="1"/>
</dbReference>
<organism evidence="2 3">
    <name type="scientific">Eisenbergiella massiliensis</name>
    <dbReference type="NCBI Taxonomy" id="1720294"/>
    <lineage>
        <taxon>Bacteria</taxon>
        <taxon>Bacillati</taxon>
        <taxon>Bacillota</taxon>
        <taxon>Clostridia</taxon>
        <taxon>Lachnospirales</taxon>
        <taxon>Lachnospiraceae</taxon>
        <taxon>Eisenbergiella</taxon>
    </lineage>
</organism>
<feature type="transmembrane region" description="Helical" evidence="1">
    <location>
        <begin position="37"/>
        <end position="56"/>
    </location>
</feature>
<keyword evidence="1" id="KW-1133">Transmembrane helix</keyword>
<proteinExistence type="predicted"/>
<feature type="transmembrane region" description="Helical" evidence="1">
    <location>
        <begin position="62"/>
        <end position="79"/>
    </location>
</feature>
<name>A0A3E3HUR1_9FIRM</name>
<protein>
    <recommendedName>
        <fullName evidence="4">Sporulation sigma-E factor-processing peptidase</fullName>
    </recommendedName>
</protein>
<dbReference type="EMBL" id="QVLV01000043">
    <property type="protein sequence ID" value="RGE55564.1"/>
    <property type="molecule type" value="Genomic_DNA"/>
</dbReference>
<comment type="caution">
    <text evidence="2">The sequence shown here is derived from an EMBL/GenBank/DDBJ whole genome shotgun (WGS) entry which is preliminary data.</text>
</comment>
<keyword evidence="3" id="KW-1185">Reference proteome</keyword>
<reference evidence="2" key="1">
    <citation type="submission" date="2018-08" db="EMBL/GenBank/DDBJ databases">
        <title>A genome reference for cultivated species of the human gut microbiota.</title>
        <authorList>
            <person name="Zou Y."/>
            <person name="Xue W."/>
            <person name="Luo G."/>
        </authorList>
    </citation>
    <scope>NUCLEOTIDE SEQUENCE [LARGE SCALE GENOMIC DNA]</scope>
    <source>
        <strain evidence="2">TF05-5AC</strain>
    </source>
</reference>
<sequence length="282" mass="31301">MRYIVYIDRLFLLQLVQSCVLLLLTRAFLRSTVTLKRIVFASAAGTLLFCVIFLLPGISRNIKVLLFALCSLATLWLAFRIRTLQVFCRAVILYHAAAFLLAGALYALLHAAGRRPAMTTMQASLCAVGVGTAALYILRWEKKSAQAVIVTAILEDGDVKITLEALIDSGNSLYDPISQRPVCVVEKAALEGKIPLDIPEKFRLIPYHSLGKKHGIMQAVEIEKLKVKKEGQELVIEKALLGLYENKVTQSGAYQMILHPALLENRRKGHDIKSCNTRKNAV</sequence>
<evidence type="ECO:0000313" key="2">
    <source>
        <dbReference type="EMBL" id="RGE55564.1"/>
    </source>
</evidence>
<dbReference type="GeneID" id="97990722"/>
<feature type="transmembrane region" description="Helical" evidence="1">
    <location>
        <begin position="91"/>
        <end position="109"/>
    </location>
</feature>
<dbReference type="InterPro" id="IPR005081">
    <property type="entry name" value="SpoIIGA"/>
</dbReference>
<evidence type="ECO:0000313" key="3">
    <source>
        <dbReference type="Proteomes" id="UP000260812"/>
    </source>
</evidence>
<dbReference type="RefSeq" id="WP_117546033.1">
    <property type="nucleotide sequence ID" value="NZ_JBKUNB010000048.1"/>
</dbReference>
<dbReference type="GO" id="GO:0030436">
    <property type="term" value="P:asexual sporulation"/>
    <property type="evidence" value="ECO:0007669"/>
    <property type="project" value="InterPro"/>
</dbReference>
<evidence type="ECO:0008006" key="4">
    <source>
        <dbReference type="Google" id="ProtNLM"/>
    </source>
</evidence>
<accession>A0A3E3HUR1</accession>